<gene>
    <name evidence="1" type="ORF">ERS075527_05087</name>
</gene>
<dbReference type="RefSeq" id="WP_052536731.1">
    <property type="nucleotide sequence ID" value="NZ_CP014958.1"/>
</dbReference>
<evidence type="ECO:0000313" key="2">
    <source>
        <dbReference type="Proteomes" id="UP000038487"/>
    </source>
</evidence>
<dbReference type="EMBL" id="CSUW01000016">
    <property type="protein sequence ID" value="CPT66926.1"/>
    <property type="molecule type" value="Genomic_DNA"/>
</dbReference>
<accession>A0AB33TEH3</accession>
<proteinExistence type="predicted"/>
<evidence type="ECO:0000313" key="1">
    <source>
        <dbReference type="EMBL" id="CPT66926.1"/>
    </source>
</evidence>
<dbReference type="Proteomes" id="UP000038487">
    <property type="component" value="Unassembled WGS sequence"/>
</dbReference>
<protein>
    <submittedName>
        <fullName evidence="1">Uncharacterized protein</fullName>
    </submittedName>
</protein>
<dbReference type="AlphaFoldDB" id="A0AB33TEH3"/>
<sequence length="114" mass="13090">MIWELWATPSGQIFWQLDNWGGFYKCEPPSNGRETVETLPADARPLINDGRWITGVMDAAEDEAQRRIMEPDWPTQRVERPYEKAQRLRFERYMAEVKSMTAAAIATPQNGGTS</sequence>
<reference evidence="1 2" key="1">
    <citation type="submission" date="2015-03" db="EMBL/GenBank/DDBJ databases">
        <authorList>
            <consortium name="Pathogen Informatics"/>
            <person name="Murphy D."/>
        </authorList>
    </citation>
    <scope>NUCLEOTIDE SEQUENCE [LARGE SCALE GENOMIC DNA]</scope>
    <source>
        <strain evidence="1 2">PAP036</strain>
    </source>
</reference>
<name>A0AB33TEH3_9MYCO</name>
<comment type="caution">
    <text evidence="1">The sequence shown here is derived from an EMBL/GenBank/DDBJ whole genome shotgun (WGS) entry which is preliminary data.</text>
</comment>
<organism evidence="1 2">
    <name type="scientific">Mycobacteroides abscessus</name>
    <dbReference type="NCBI Taxonomy" id="36809"/>
    <lineage>
        <taxon>Bacteria</taxon>
        <taxon>Bacillati</taxon>
        <taxon>Actinomycetota</taxon>
        <taxon>Actinomycetes</taxon>
        <taxon>Mycobacteriales</taxon>
        <taxon>Mycobacteriaceae</taxon>
        <taxon>Mycobacteroides</taxon>
    </lineage>
</organism>